<dbReference type="FunFam" id="3.40.50.300:FF:000425">
    <property type="entry name" value="Probable ABC transporter, ATP-binding subunit"/>
    <property type="match status" value="1"/>
</dbReference>
<dbReference type="GO" id="GO:0015418">
    <property type="term" value="F:ABC-type quaternary ammonium compound transporting activity"/>
    <property type="evidence" value="ECO:0007669"/>
    <property type="project" value="UniProtKB-EC"/>
</dbReference>
<keyword evidence="2" id="KW-0436">Ligase</keyword>
<dbReference type="PROSITE" id="PS00211">
    <property type="entry name" value="ABC_TRANSPORTER_1"/>
    <property type="match status" value="1"/>
</dbReference>
<feature type="domain" description="ABC transporter" evidence="6">
    <location>
        <begin position="8"/>
        <end position="241"/>
    </location>
</feature>
<keyword evidence="4" id="KW-0067">ATP-binding</keyword>
<proteinExistence type="predicted"/>
<evidence type="ECO:0000256" key="4">
    <source>
        <dbReference type="ARBA" id="ARBA00022840"/>
    </source>
</evidence>
<dbReference type="PROSITE" id="PS50979">
    <property type="entry name" value="BC"/>
    <property type="match status" value="1"/>
</dbReference>
<dbReference type="SUPFAM" id="SSF52540">
    <property type="entry name" value="P-loop containing nucleoside triphosphate hydrolases"/>
    <property type="match status" value="1"/>
</dbReference>
<dbReference type="InterPro" id="IPR027417">
    <property type="entry name" value="P-loop_NTPase"/>
</dbReference>
<dbReference type="GO" id="GO:0005524">
    <property type="term" value="F:ATP binding"/>
    <property type="evidence" value="ECO:0007669"/>
    <property type="project" value="UniProtKB-KW"/>
</dbReference>
<evidence type="ECO:0000313" key="8">
    <source>
        <dbReference type="EMBL" id="GGZ60310.1"/>
    </source>
</evidence>
<evidence type="ECO:0000256" key="3">
    <source>
        <dbReference type="ARBA" id="ARBA00022741"/>
    </source>
</evidence>
<dbReference type="AlphaFoldDB" id="A0A918QM89"/>
<evidence type="ECO:0000256" key="2">
    <source>
        <dbReference type="ARBA" id="ARBA00022598"/>
    </source>
</evidence>
<dbReference type="EC" id="7.6.2.9" evidence="5"/>
<evidence type="ECO:0000256" key="5">
    <source>
        <dbReference type="ARBA" id="ARBA00066388"/>
    </source>
</evidence>
<dbReference type="GO" id="GO:0016887">
    <property type="term" value="F:ATP hydrolysis activity"/>
    <property type="evidence" value="ECO:0007669"/>
    <property type="project" value="InterPro"/>
</dbReference>
<dbReference type="EMBL" id="BMWG01000030">
    <property type="protein sequence ID" value="GGZ60310.1"/>
    <property type="molecule type" value="Genomic_DNA"/>
</dbReference>
<dbReference type="Pfam" id="PF08402">
    <property type="entry name" value="TOBE_2"/>
    <property type="match status" value="1"/>
</dbReference>
<evidence type="ECO:0000256" key="1">
    <source>
        <dbReference type="ARBA" id="ARBA00022448"/>
    </source>
</evidence>
<dbReference type="PROSITE" id="PS50893">
    <property type="entry name" value="ABC_TRANSPORTER_2"/>
    <property type="match status" value="1"/>
</dbReference>
<dbReference type="Gene3D" id="3.40.50.300">
    <property type="entry name" value="P-loop containing nucleotide triphosphate hydrolases"/>
    <property type="match status" value="1"/>
</dbReference>
<reference evidence="8" key="2">
    <citation type="submission" date="2020-09" db="EMBL/GenBank/DDBJ databases">
        <authorList>
            <person name="Sun Q."/>
            <person name="Ohkuma M."/>
        </authorList>
    </citation>
    <scope>NUCLEOTIDE SEQUENCE</scope>
    <source>
        <strain evidence="8">JCM 4988</strain>
    </source>
</reference>
<dbReference type="InterPro" id="IPR017871">
    <property type="entry name" value="ABC_transporter-like_CS"/>
</dbReference>
<dbReference type="InterPro" id="IPR011764">
    <property type="entry name" value="Biotin_carboxylation_dom"/>
</dbReference>
<dbReference type="SMART" id="SM00382">
    <property type="entry name" value="AAA"/>
    <property type="match status" value="1"/>
</dbReference>
<gene>
    <name evidence="8" type="ORF">GCM10010387_62500</name>
</gene>
<comment type="caution">
    <text evidence="8">The sequence shown here is derived from an EMBL/GenBank/DDBJ whole genome shotgun (WGS) entry which is preliminary data.</text>
</comment>
<dbReference type="GO" id="GO:0043190">
    <property type="term" value="C:ATP-binding cassette (ABC) transporter complex"/>
    <property type="evidence" value="ECO:0007669"/>
    <property type="project" value="InterPro"/>
</dbReference>
<dbReference type="InterPro" id="IPR008995">
    <property type="entry name" value="Mo/tungstate-bd_C_term_dom"/>
</dbReference>
<dbReference type="GO" id="GO:0016874">
    <property type="term" value="F:ligase activity"/>
    <property type="evidence" value="ECO:0007669"/>
    <property type="project" value="UniProtKB-KW"/>
</dbReference>
<dbReference type="PANTHER" id="PTHR42781">
    <property type="entry name" value="SPERMIDINE/PUTRESCINE IMPORT ATP-BINDING PROTEIN POTA"/>
    <property type="match status" value="1"/>
</dbReference>
<dbReference type="RefSeq" id="WP_190126650.1">
    <property type="nucleotide sequence ID" value="NZ_BMWG01000030.1"/>
</dbReference>
<keyword evidence="3" id="KW-0547">Nucleotide-binding</keyword>
<dbReference type="Pfam" id="PF00005">
    <property type="entry name" value="ABC_tran"/>
    <property type="match status" value="1"/>
</dbReference>
<name>A0A918QM89_9ACTN</name>
<sequence>MTSGSSGLRVSALTHAYGRGDRVLDGLGLTVPEGELAAVLGPSGCGKTTLLRVVAGFLVPDSGEVVVGGRVVSGPGAQVPPERRGVGIVAQEGALFPHLSVARNVAFGLRTAGRAERRARTAEMLELVGLGEYADRMPHELSGGQQQRIALARALAPRPALVLLDEPFNALDSALRAGLRSDIRGALRAAGATALLVTHDQEEALSVADRVAVIRRGRVVQSGTPQELYARPADPWVASFVGEAVLLPAALDGGHAATALGRVPLTALPAGPAGGSATGTVVLRPEQLRLTAPTEDASARGRVAEVRYHGHDALVLVELPDGGPSVTVRAPGSLTVRPGDETGVRVDGTAAFHPGPAAS</sequence>
<dbReference type="InterPro" id="IPR003439">
    <property type="entry name" value="ABC_transporter-like_ATP-bd"/>
</dbReference>
<dbReference type="PANTHER" id="PTHR42781:SF4">
    <property type="entry name" value="SPERMIDINE_PUTRESCINE IMPORT ATP-BINDING PROTEIN POTA"/>
    <property type="match status" value="1"/>
</dbReference>
<dbReference type="SUPFAM" id="SSF50331">
    <property type="entry name" value="MOP-like"/>
    <property type="match status" value="1"/>
</dbReference>
<reference evidence="8" key="1">
    <citation type="journal article" date="2014" name="Int. J. Syst. Evol. Microbiol.">
        <title>Complete genome sequence of Corynebacterium casei LMG S-19264T (=DSM 44701T), isolated from a smear-ripened cheese.</title>
        <authorList>
            <consortium name="US DOE Joint Genome Institute (JGI-PGF)"/>
            <person name="Walter F."/>
            <person name="Albersmeier A."/>
            <person name="Kalinowski J."/>
            <person name="Ruckert C."/>
        </authorList>
    </citation>
    <scope>NUCLEOTIDE SEQUENCE</scope>
    <source>
        <strain evidence="8">JCM 4988</strain>
    </source>
</reference>
<accession>A0A918QM89</accession>
<dbReference type="InterPro" id="IPR013611">
    <property type="entry name" value="Transp-assoc_OB_typ2"/>
</dbReference>
<feature type="domain" description="Biotin carboxylation" evidence="7">
    <location>
        <begin position="150"/>
        <end position="359"/>
    </location>
</feature>
<organism evidence="8 9">
    <name type="scientific">Streptomyces inusitatus</name>
    <dbReference type="NCBI Taxonomy" id="68221"/>
    <lineage>
        <taxon>Bacteria</taxon>
        <taxon>Bacillati</taxon>
        <taxon>Actinomycetota</taxon>
        <taxon>Actinomycetes</taxon>
        <taxon>Kitasatosporales</taxon>
        <taxon>Streptomycetaceae</taxon>
        <taxon>Streptomyces</taxon>
    </lineage>
</organism>
<evidence type="ECO:0000313" key="9">
    <source>
        <dbReference type="Proteomes" id="UP000630936"/>
    </source>
</evidence>
<keyword evidence="1" id="KW-0813">Transport</keyword>
<dbReference type="Proteomes" id="UP000630936">
    <property type="component" value="Unassembled WGS sequence"/>
</dbReference>
<evidence type="ECO:0000259" key="7">
    <source>
        <dbReference type="PROSITE" id="PS50979"/>
    </source>
</evidence>
<dbReference type="InterPro" id="IPR050093">
    <property type="entry name" value="ABC_SmlMolc_Importer"/>
</dbReference>
<protein>
    <recommendedName>
        <fullName evidence="5">ABC-type quaternary amine transporter</fullName>
        <ecNumber evidence="5">7.6.2.9</ecNumber>
    </recommendedName>
</protein>
<keyword evidence="9" id="KW-1185">Reference proteome</keyword>
<dbReference type="InterPro" id="IPR003593">
    <property type="entry name" value="AAA+_ATPase"/>
</dbReference>
<evidence type="ECO:0000259" key="6">
    <source>
        <dbReference type="PROSITE" id="PS50893"/>
    </source>
</evidence>